<evidence type="ECO:0000256" key="1">
    <source>
        <dbReference type="ARBA" id="ARBA00022723"/>
    </source>
</evidence>
<dbReference type="PROSITE" id="PS50089">
    <property type="entry name" value="ZF_RING_2"/>
    <property type="match status" value="1"/>
</dbReference>
<evidence type="ECO:0000259" key="6">
    <source>
        <dbReference type="PROSITE" id="PS50089"/>
    </source>
</evidence>
<dbReference type="RefSeq" id="XP_001830420.2">
    <property type="nucleotide sequence ID" value="XM_001830368.2"/>
</dbReference>
<feature type="region of interest" description="Disordered" evidence="5">
    <location>
        <begin position="1"/>
        <end position="65"/>
    </location>
</feature>
<dbReference type="Proteomes" id="UP000001861">
    <property type="component" value="Unassembled WGS sequence"/>
</dbReference>
<dbReference type="KEGG" id="cci:CC1G_02056"/>
<proteinExistence type="predicted"/>
<organism evidence="7 8">
    <name type="scientific">Coprinopsis cinerea (strain Okayama-7 / 130 / ATCC MYA-4618 / FGSC 9003)</name>
    <name type="common">Inky cap fungus</name>
    <name type="synonym">Hormographiella aspergillata</name>
    <dbReference type="NCBI Taxonomy" id="240176"/>
    <lineage>
        <taxon>Eukaryota</taxon>
        <taxon>Fungi</taxon>
        <taxon>Dikarya</taxon>
        <taxon>Basidiomycota</taxon>
        <taxon>Agaricomycotina</taxon>
        <taxon>Agaricomycetes</taxon>
        <taxon>Agaricomycetidae</taxon>
        <taxon>Agaricales</taxon>
        <taxon>Agaricineae</taxon>
        <taxon>Psathyrellaceae</taxon>
        <taxon>Coprinopsis</taxon>
    </lineage>
</organism>
<dbReference type="SMART" id="SM00184">
    <property type="entry name" value="RING"/>
    <property type="match status" value="1"/>
</dbReference>
<dbReference type="HOGENOM" id="CLU_057727_0_0_1"/>
<dbReference type="InterPro" id="IPR013083">
    <property type="entry name" value="Znf_RING/FYVE/PHD"/>
</dbReference>
<keyword evidence="8" id="KW-1185">Reference proteome</keyword>
<dbReference type="eggNOG" id="ENOG502SRD8">
    <property type="taxonomic scope" value="Eukaryota"/>
</dbReference>
<name>A8N6F3_COPC7</name>
<dbReference type="STRING" id="240176.A8N6F3"/>
<evidence type="ECO:0000313" key="8">
    <source>
        <dbReference type="Proteomes" id="UP000001861"/>
    </source>
</evidence>
<dbReference type="OMA" id="ICTLKMW"/>
<feature type="compositionally biased region" description="Low complexity" evidence="5">
    <location>
        <begin position="54"/>
        <end position="65"/>
    </location>
</feature>
<sequence length="262" mass="29216">MASSSLLESPGNPFAPTGMSRAPTRRPPRQPIVSHHEVIEISSDDDEPPPPPRRTSVAPSSSTVAELRKQVRRLKDEKEQLKRKVQTLHDDLESTVQKIRCLETQSNEGRDKVVLPYDDLEDIISCNICTNTMFVPYILSGCGHTFCQKCLIEWFDATLRNFLNANPHYNPNQPLGPHLAALLQQPQLLMNPAAAAFIAAHSPPQPQYNCPECRAPVKSAPTENFGMKSLVQMVANARKEAIPPPPARPRASVWEGFFPRRT</sequence>
<reference evidence="7 8" key="1">
    <citation type="journal article" date="2010" name="Proc. Natl. Acad. Sci. U.S.A.">
        <title>Insights into evolution of multicellular fungi from the assembled chromosomes of the mushroom Coprinopsis cinerea (Coprinus cinereus).</title>
        <authorList>
            <person name="Stajich J.E."/>
            <person name="Wilke S.K."/>
            <person name="Ahren D."/>
            <person name="Au C.H."/>
            <person name="Birren B.W."/>
            <person name="Borodovsky M."/>
            <person name="Burns C."/>
            <person name="Canback B."/>
            <person name="Casselton L.A."/>
            <person name="Cheng C.K."/>
            <person name="Deng J."/>
            <person name="Dietrich F.S."/>
            <person name="Fargo D.C."/>
            <person name="Farman M.L."/>
            <person name="Gathman A.C."/>
            <person name="Goldberg J."/>
            <person name="Guigo R."/>
            <person name="Hoegger P.J."/>
            <person name="Hooker J.B."/>
            <person name="Huggins A."/>
            <person name="James T.Y."/>
            <person name="Kamada T."/>
            <person name="Kilaru S."/>
            <person name="Kodira C."/>
            <person name="Kues U."/>
            <person name="Kupfer D."/>
            <person name="Kwan H.S."/>
            <person name="Lomsadze A."/>
            <person name="Li W."/>
            <person name="Lilly W.W."/>
            <person name="Ma L.J."/>
            <person name="Mackey A.J."/>
            <person name="Manning G."/>
            <person name="Martin F."/>
            <person name="Muraguchi H."/>
            <person name="Natvig D.O."/>
            <person name="Palmerini H."/>
            <person name="Ramesh M.A."/>
            <person name="Rehmeyer C.J."/>
            <person name="Roe B.A."/>
            <person name="Shenoy N."/>
            <person name="Stanke M."/>
            <person name="Ter-Hovhannisyan V."/>
            <person name="Tunlid A."/>
            <person name="Velagapudi R."/>
            <person name="Vision T.J."/>
            <person name="Zeng Q."/>
            <person name="Zolan M.E."/>
            <person name="Pukkila P.J."/>
        </authorList>
    </citation>
    <scope>NUCLEOTIDE SEQUENCE [LARGE SCALE GENOMIC DNA]</scope>
    <source>
        <strain evidence="8">Okayama-7 / 130 / ATCC MYA-4618 / FGSC 9003</strain>
    </source>
</reference>
<dbReference type="Pfam" id="PF13445">
    <property type="entry name" value="zf-RING_UBOX"/>
    <property type="match status" value="1"/>
</dbReference>
<dbReference type="InterPro" id="IPR027370">
    <property type="entry name" value="Znf-RING_euk"/>
</dbReference>
<evidence type="ECO:0000313" key="7">
    <source>
        <dbReference type="EMBL" id="EAU91567.2"/>
    </source>
</evidence>
<comment type="caution">
    <text evidence="7">The sequence shown here is derived from an EMBL/GenBank/DDBJ whole genome shotgun (WGS) entry which is preliminary data.</text>
</comment>
<gene>
    <name evidence="7" type="ORF">CC1G_02056</name>
</gene>
<evidence type="ECO:0000256" key="3">
    <source>
        <dbReference type="ARBA" id="ARBA00022833"/>
    </source>
</evidence>
<dbReference type="SUPFAM" id="SSF57850">
    <property type="entry name" value="RING/U-box"/>
    <property type="match status" value="1"/>
</dbReference>
<dbReference type="InParanoid" id="A8N6F3"/>
<dbReference type="InterPro" id="IPR001841">
    <property type="entry name" value="Znf_RING"/>
</dbReference>
<dbReference type="VEuPathDB" id="FungiDB:CC1G_02056"/>
<keyword evidence="3" id="KW-0862">Zinc</keyword>
<accession>A8N6F3</accession>
<dbReference type="OrthoDB" id="3219336at2759"/>
<dbReference type="EMBL" id="AACS02000003">
    <property type="protein sequence ID" value="EAU91567.2"/>
    <property type="molecule type" value="Genomic_DNA"/>
</dbReference>
<evidence type="ECO:0000256" key="5">
    <source>
        <dbReference type="SAM" id="MobiDB-lite"/>
    </source>
</evidence>
<evidence type="ECO:0000256" key="2">
    <source>
        <dbReference type="ARBA" id="ARBA00022771"/>
    </source>
</evidence>
<dbReference type="GeneID" id="6006862"/>
<keyword evidence="1" id="KW-0479">Metal-binding</keyword>
<dbReference type="Gene3D" id="3.30.40.10">
    <property type="entry name" value="Zinc/RING finger domain, C3HC4 (zinc finger)"/>
    <property type="match status" value="1"/>
</dbReference>
<dbReference type="GO" id="GO:0008270">
    <property type="term" value="F:zinc ion binding"/>
    <property type="evidence" value="ECO:0007669"/>
    <property type="project" value="UniProtKB-KW"/>
</dbReference>
<keyword evidence="2 4" id="KW-0863">Zinc-finger</keyword>
<feature type="domain" description="RING-type" evidence="6">
    <location>
        <begin position="126"/>
        <end position="214"/>
    </location>
</feature>
<dbReference type="PROSITE" id="PS00518">
    <property type="entry name" value="ZF_RING_1"/>
    <property type="match status" value="1"/>
</dbReference>
<dbReference type="InterPro" id="IPR017907">
    <property type="entry name" value="Znf_RING_CS"/>
</dbReference>
<dbReference type="AlphaFoldDB" id="A8N6F3"/>
<evidence type="ECO:0000256" key="4">
    <source>
        <dbReference type="PROSITE-ProRule" id="PRU00175"/>
    </source>
</evidence>
<protein>
    <recommendedName>
        <fullName evidence="6">RING-type domain-containing protein</fullName>
    </recommendedName>
</protein>
<dbReference type="Gene3D" id="1.20.5.340">
    <property type="match status" value="1"/>
</dbReference>